<dbReference type="AlphaFoldDB" id="A0A2K9N9L7"/>
<dbReference type="RefSeq" id="WP_102110617.1">
    <property type="nucleotide sequence ID" value="NZ_BMGN01000005.1"/>
</dbReference>
<evidence type="ECO:0000313" key="7">
    <source>
        <dbReference type="EMBL" id="AUN28855.1"/>
    </source>
</evidence>
<keyword evidence="4" id="KW-0378">Hydrolase</keyword>
<dbReference type="Proteomes" id="UP000234752">
    <property type="component" value="Chromosome eg_1"/>
</dbReference>
<evidence type="ECO:0000256" key="2">
    <source>
        <dbReference type="ARBA" id="ARBA00008683"/>
    </source>
</evidence>
<dbReference type="Gene3D" id="3.90.226.10">
    <property type="entry name" value="2-enoyl-CoA Hydratase, Chain A, domain 1"/>
    <property type="match status" value="2"/>
</dbReference>
<dbReference type="InterPro" id="IPR047272">
    <property type="entry name" value="S49_SppA_C"/>
</dbReference>
<dbReference type="NCBIfam" id="TIGR00705">
    <property type="entry name" value="SppA_67K"/>
    <property type="match status" value="1"/>
</dbReference>
<accession>A0A2K9N9L7</accession>
<comment type="subcellular location">
    <subcellularLocation>
        <location evidence="1">Membrane</location>
    </subcellularLocation>
</comment>
<dbReference type="InterPro" id="IPR004634">
    <property type="entry name" value="Pept_S49_pIV"/>
</dbReference>
<dbReference type="SUPFAM" id="SSF52096">
    <property type="entry name" value="ClpP/crotonase"/>
    <property type="match status" value="2"/>
</dbReference>
<dbReference type="CDD" id="cd07018">
    <property type="entry name" value="S49_SppA_67K_type"/>
    <property type="match status" value="1"/>
</dbReference>
<reference evidence="7 8" key="1">
    <citation type="submission" date="2017-12" db="EMBL/GenBank/DDBJ databases">
        <title>Genomes of bacteria within cyanobacterial aggregates.</title>
        <authorList>
            <person name="Cai H."/>
        </authorList>
    </citation>
    <scope>NUCLEOTIDE SEQUENCE [LARGE SCALE GENOMIC DNA]</scope>
    <source>
        <strain evidence="7 8">TH16</strain>
    </source>
</reference>
<dbReference type="GO" id="GO:0008236">
    <property type="term" value="F:serine-type peptidase activity"/>
    <property type="evidence" value="ECO:0007669"/>
    <property type="project" value="UniProtKB-KW"/>
</dbReference>
<keyword evidence="5" id="KW-0720">Serine protease</keyword>
<dbReference type="NCBIfam" id="TIGR00706">
    <property type="entry name" value="SppA_dom"/>
    <property type="match status" value="1"/>
</dbReference>
<gene>
    <name evidence="7" type="primary">sppA</name>
    <name evidence="7" type="ORF">C0V82_00230</name>
</gene>
<protein>
    <submittedName>
        <fullName evidence="7">Signal peptide peptidase SppA</fullName>
    </submittedName>
</protein>
<evidence type="ECO:0000256" key="5">
    <source>
        <dbReference type="ARBA" id="ARBA00022825"/>
    </source>
</evidence>
<dbReference type="GO" id="GO:0016020">
    <property type="term" value="C:membrane"/>
    <property type="evidence" value="ECO:0007669"/>
    <property type="project" value="UniProtKB-SubCell"/>
</dbReference>
<dbReference type="KEGG" id="ncb:C0V82_00230"/>
<dbReference type="Pfam" id="PF01343">
    <property type="entry name" value="Peptidase_S49"/>
    <property type="match status" value="2"/>
</dbReference>
<dbReference type="GO" id="GO:0006465">
    <property type="term" value="P:signal peptide processing"/>
    <property type="evidence" value="ECO:0007669"/>
    <property type="project" value="InterPro"/>
</dbReference>
<name>A0A2K9N9L7_9PROT</name>
<keyword evidence="3" id="KW-0645">Protease</keyword>
<organism evidence="7 8">
    <name type="scientific">Niveispirillum cyanobacteriorum</name>
    <dbReference type="NCBI Taxonomy" id="1612173"/>
    <lineage>
        <taxon>Bacteria</taxon>
        <taxon>Pseudomonadati</taxon>
        <taxon>Pseudomonadota</taxon>
        <taxon>Alphaproteobacteria</taxon>
        <taxon>Rhodospirillales</taxon>
        <taxon>Azospirillaceae</taxon>
        <taxon>Niveispirillum</taxon>
    </lineage>
</organism>
<keyword evidence="6" id="KW-0472">Membrane</keyword>
<dbReference type="OrthoDB" id="9764363at2"/>
<evidence type="ECO:0000256" key="1">
    <source>
        <dbReference type="ARBA" id="ARBA00004370"/>
    </source>
</evidence>
<dbReference type="EMBL" id="CP025611">
    <property type="protein sequence ID" value="AUN28855.1"/>
    <property type="molecule type" value="Genomic_DNA"/>
</dbReference>
<evidence type="ECO:0000256" key="6">
    <source>
        <dbReference type="ARBA" id="ARBA00023136"/>
    </source>
</evidence>
<proteinExistence type="inferred from homology"/>
<dbReference type="PANTHER" id="PTHR33209">
    <property type="entry name" value="PROTEASE 4"/>
    <property type="match status" value="1"/>
</dbReference>
<dbReference type="InterPro" id="IPR047217">
    <property type="entry name" value="S49_SppA_67K_type_N"/>
</dbReference>
<dbReference type="Gene3D" id="6.20.330.10">
    <property type="match status" value="1"/>
</dbReference>
<dbReference type="CDD" id="cd07023">
    <property type="entry name" value="S49_Sppa_N_C"/>
    <property type="match status" value="1"/>
</dbReference>
<dbReference type="InterPro" id="IPR004635">
    <property type="entry name" value="Pept_S49_SppA"/>
</dbReference>
<keyword evidence="8" id="KW-1185">Reference proteome</keyword>
<comment type="similarity">
    <text evidence="2">Belongs to the peptidase S49 family.</text>
</comment>
<evidence type="ECO:0000256" key="4">
    <source>
        <dbReference type="ARBA" id="ARBA00022801"/>
    </source>
</evidence>
<sequence length="603" mass="64501">MRIILRVFAIIGFLSVLLVAGAIGLGVHLANRQPKLPDSIVLELDLEKPLAEAPANSPVAGLLGDHRTTVEQVVRTLNRASKDPRVKGIIARTGNGVHSFAVTQELRDSIAKLRKEGRFAIVHAESFGEMGNGMQPYYLATAFEQVWMQPMGDMAITGMQAELTFLRGTLDKLKVEPQFRKREEYKSFAEQYTETGPTPANREAIDSLIGDLFNQWVSDVALARGINDAAVRAAVDKAPLMDKEALDAKLVDKLAYWDEAVDWAIEKAKGADGAGAKPELVSLQDYNRAPPEGIDMSITDAPLVAMIVGDGAIMRGDSQADPLSGDESFGAATIAAAFDQAIDDDNVKAILFRVNSPGGSAVASEVVRRKVLKAKAKGKPVIVSMGAVAASGGYWVSMGADRIVAEPGTITGSIGVIAGKMVLRGLTDWAGVNIEPISRGANAGMWSSNTPFSDTQEARLNAFLDSTYAAFTQGVAEGRNLPLDKVKEIAKGRVYTGRQAKELGLVDALGGYATAMGEVRKALKLAEDAPVRAITLPHKRSQFDFLMDLLSGDARATVSNAVTAEVADRTLAPFRPALSTLAPYLKADQDMVVLMPAMVRHGF</sequence>
<evidence type="ECO:0000256" key="3">
    <source>
        <dbReference type="ARBA" id="ARBA00022670"/>
    </source>
</evidence>
<evidence type="ECO:0000313" key="8">
    <source>
        <dbReference type="Proteomes" id="UP000234752"/>
    </source>
</evidence>
<dbReference type="InterPro" id="IPR029045">
    <property type="entry name" value="ClpP/crotonase-like_dom_sf"/>
</dbReference>
<dbReference type="PANTHER" id="PTHR33209:SF1">
    <property type="entry name" value="PEPTIDASE S49 DOMAIN-CONTAINING PROTEIN"/>
    <property type="match status" value="1"/>
</dbReference>
<dbReference type="PIRSF" id="PIRSF001217">
    <property type="entry name" value="Protease_4_SppA"/>
    <property type="match status" value="1"/>
</dbReference>
<dbReference type="InterPro" id="IPR002142">
    <property type="entry name" value="Peptidase_S49"/>
</dbReference>